<feature type="domain" description="Beta-lactamase-related" evidence="2">
    <location>
        <begin position="55"/>
        <end position="365"/>
    </location>
</feature>
<dbReference type="PANTHER" id="PTHR46825:SF7">
    <property type="entry name" value="D-ALANYL-D-ALANINE CARBOXYPEPTIDASE"/>
    <property type="match status" value="1"/>
</dbReference>
<dbReference type="InterPro" id="IPR012338">
    <property type="entry name" value="Beta-lactam/transpept-like"/>
</dbReference>
<dbReference type="EC" id="3.-.-.-" evidence="3"/>
<keyword evidence="4" id="KW-1185">Reference proteome</keyword>
<sequence>MTVRRATARWAALGAAAVLAAGTLQAPAAAETGIDRDGLDAALGGVHEAGMYGVFSQVRDGREVWRGAAGDADVRTGRPVRPHMRHRVGSITKTFVATAVLQQVEAGRVELDAPVGRYLPELVPGERGERVTVRMLLNHTSGIGDYLPAAFPSLLEPSGKSLDEHRFRELPPERLVEWGLAAPATNEPGERVSYSNTNYILAGLLLERVTGDDAARYVERHVVRKAGLRHTYFPERPRIRGPHPKMYASMFGYIDPPRDYSVYDPSWVWTAGALVSTMDDLNSFYRKLLGGELIGEKALAEMKRTRPWTDANGNLIANYGLGLYSMDLPCGTFWGHDGLVWGAGTQSLSTADGTRQVSYAMNLTKYQRIENGAVVPHPIDYALSRFLVGAACGDAPMAKSSGVRPMPLQSVAP</sequence>
<evidence type="ECO:0000313" key="4">
    <source>
        <dbReference type="Proteomes" id="UP001596972"/>
    </source>
</evidence>
<dbReference type="Proteomes" id="UP001596972">
    <property type="component" value="Unassembled WGS sequence"/>
</dbReference>
<evidence type="ECO:0000259" key="2">
    <source>
        <dbReference type="Pfam" id="PF00144"/>
    </source>
</evidence>
<keyword evidence="3" id="KW-0378">Hydrolase</keyword>
<dbReference type="RefSeq" id="WP_378301156.1">
    <property type="nucleotide sequence ID" value="NZ_JBHTJA010000044.1"/>
</dbReference>
<dbReference type="InterPro" id="IPR050491">
    <property type="entry name" value="AmpC-like"/>
</dbReference>
<feature type="chain" id="PRO_5046872644" evidence="1">
    <location>
        <begin position="21"/>
        <end position="413"/>
    </location>
</feature>
<feature type="signal peptide" evidence="1">
    <location>
        <begin position="1"/>
        <end position="20"/>
    </location>
</feature>
<dbReference type="EMBL" id="JBHTJA010000044">
    <property type="protein sequence ID" value="MFD0902906.1"/>
    <property type="molecule type" value="Genomic_DNA"/>
</dbReference>
<gene>
    <name evidence="3" type="ORF">ACFQ11_21090</name>
</gene>
<keyword evidence="1" id="KW-0732">Signal</keyword>
<dbReference type="Gene3D" id="3.40.710.10">
    <property type="entry name" value="DD-peptidase/beta-lactamase superfamily"/>
    <property type="match status" value="1"/>
</dbReference>
<organism evidence="3 4">
    <name type="scientific">Actinomadura sediminis</name>
    <dbReference type="NCBI Taxonomy" id="1038904"/>
    <lineage>
        <taxon>Bacteria</taxon>
        <taxon>Bacillati</taxon>
        <taxon>Actinomycetota</taxon>
        <taxon>Actinomycetes</taxon>
        <taxon>Streptosporangiales</taxon>
        <taxon>Thermomonosporaceae</taxon>
        <taxon>Actinomadura</taxon>
    </lineage>
</organism>
<reference evidence="4" key="1">
    <citation type="journal article" date="2019" name="Int. J. Syst. Evol. Microbiol.">
        <title>The Global Catalogue of Microorganisms (GCM) 10K type strain sequencing project: providing services to taxonomists for standard genome sequencing and annotation.</title>
        <authorList>
            <consortium name="The Broad Institute Genomics Platform"/>
            <consortium name="The Broad Institute Genome Sequencing Center for Infectious Disease"/>
            <person name="Wu L."/>
            <person name="Ma J."/>
        </authorList>
    </citation>
    <scope>NUCLEOTIDE SEQUENCE [LARGE SCALE GENOMIC DNA]</scope>
    <source>
        <strain evidence="4">JCM 31202</strain>
    </source>
</reference>
<evidence type="ECO:0000256" key="1">
    <source>
        <dbReference type="SAM" id="SignalP"/>
    </source>
</evidence>
<proteinExistence type="predicted"/>
<dbReference type="PANTHER" id="PTHR46825">
    <property type="entry name" value="D-ALANYL-D-ALANINE-CARBOXYPEPTIDASE/ENDOPEPTIDASE AMPH"/>
    <property type="match status" value="1"/>
</dbReference>
<evidence type="ECO:0000313" key="3">
    <source>
        <dbReference type="EMBL" id="MFD0902906.1"/>
    </source>
</evidence>
<dbReference type="GO" id="GO:0016787">
    <property type="term" value="F:hydrolase activity"/>
    <property type="evidence" value="ECO:0007669"/>
    <property type="project" value="UniProtKB-KW"/>
</dbReference>
<protein>
    <submittedName>
        <fullName evidence="3">Serine hydrolase domain-containing protein</fullName>
        <ecNumber evidence="3">3.-.-.-</ecNumber>
    </submittedName>
</protein>
<dbReference type="SUPFAM" id="SSF56601">
    <property type="entry name" value="beta-lactamase/transpeptidase-like"/>
    <property type="match status" value="1"/>
</dbReference>
<accession>A0ABW3ERA9</accession>
<comment type="caution">
    <text evidence="3">The sequence shown here is derived from an EMBL/GenBank/DDBJ whole genome shotgun (WGS) entry which is preliminary data.</text>
</comment>
<name>A0ABW3ERA9_9ACTN</name>
<dbReference type="InterPro" id="IPR001466">
    <property type="entry name" value="Beta-lactam-related"/>
</dbReference>
<dbReference type="Pfam" id="PF00144">
    <property type="entry name" value="Beta-lactamase"/>
    <property type="match status" value="1"/>
</dbReference>